<accession>A0A150NIM6</accession>
<name>A0A150NIM6_STRMT</name>
<feature type="transmembrane region" description="Helical" evidence="1">
    <location>
        <begin position="20"/>
        <end position="38"/>
    </location>
</feature>
<reference evidence="2 3" key="1">
    <citation type="submission" date="2016-01" db="EMBL/GenBank/DDBJ databases">
        <title>Highly variable Streptococcus oralis are common among viridans streptococci isolated from primates.</title>
        <authorList>
            <person name="Denapaite D."/>
            <person name="Rieger M."/>
            <person name="Koendgen S."/>
            <person name="Brueckner R."/>
            <person name="Ochigava I."/>
            <person name="Kappeler P."/>
            <person name="Maetz-Rensing K."/>
            <person name="Leendertz F."/>
            <person name="Hakenbeck R."/>
        </authorList>
    </citation>
    <scope>NUCLEOTIDE SEQUENCE [LARGE SCALE GENOMIC DNA]</scope>
    <source>
        <strain evidence="2 3">10712</strain>
    </source>
</reference>
<organism evidence="2 3">
    <name type="scientific">Streptococcus mitis</name>
    <dbReference type="NCBI Taxonomy" id="28037"/>
    <lineage>
        <taxon>Bacteria</taxon>
        <taxon>Bacillati</taxon>
        <taxon>Bacillota</taxon>
        <taxon>Bacilli</taxon>
        <taxon>Lactobacillales</taxon>
        <taxon>Streptococcaceae</taxon>
        <taxon>Streptococcus</taxon>
        <taxon>Streptococcus mitis group</taxon>
    </lineage>
</organism>
<evidence type="ECO:0000313" key="2">
    <source>
        <dbReference type="EMBL" id="KYF33329.1"/>
    </source>
</evidence>
<keyword evidence="1" id="KW-0472">Membrane</keyword>
<protein>
    <submittedName>
        <fullName evidence="2">Uncharacterized protein</fullName>
    </submittedName>
</protein>
<sequence>MFYHYQTMQSCNKRDLFQTMLHYLLIYSLLPLKIFHHLL</sequence>
<evidence type="ECO:0000313" key="3">
    <source>
        <dbReference type="Proteomes" id="UP000075618"/>
    </source>
</evidence>
<dbReference type="AlphaFoldDB" id="A0A150NIM6"/>
<dbReference type="Proteomes" id="UP000075618">
    <property type="component" value="Unassembled WGS sequence"/>
</dbReference>
<evidence type="ECO:0000256" key="1">
    <source>
        <dbReference type="SAM" id="Phobius"/>
    </source>
</evidence>
<keyword evidence="1" id="KW-0812">Transmembrane</keyword>
<gene>
    <name evidence="2" type="ORF">SMI10712_01958</name>
</gene>
<comment type="caution">
    <text evidence="2">The sequence shown here is derived from an EMBL/GenBank/DDBJ whole genome shotgun (WGS) entry which is preliminary data.</text>
</comment>
<proteinExistence type="predicted"/>
<dbReference type="EMBL" id="LROT01000024">
    <property type="protein sequence ID" value="KYF33329.1"/>
    <property type="molecule type" value="Genomic_DNA"/>
</dbReference>
<keyword evidence="1" id="KW-1133">Transmembrane helix</keyword>